<sequence>MVVPSQAPSRQAARRLLVVLALLLVLGAGWATTGSVGAAGPATAPSVPTARCGPGSLPETSIQGRVPKADYLSGRAAQGYRCNTAEVAHQGSSGGFKTLRYTDAQGDTCAFYDSTLLIGRDVVANLLSGDGQGVVVLDMSDPAHPRRTANLTTPAMLTPHESLLVNQPRGLLVAEMGTAATLPGILDVYDVKTDCRHPRRLSTTWSALFGHESGFAPDGRTFYASGTAAGFAAIDLSDPRHPRTLFQRLGVQYHGMRLSDDGRTLYAANLGTPGPTGITGGGLRIIDVSQIQDRVPHPKVPTLSTLTWHGVSIPQVAEPFTRAGHQYLFEVDEFVDLFTAKAVTDLKHSPVGAARIIDVDDPRHPVIVSDVRLAVHQPDVHAGEQMKDPGAAFPAQGYAAHYCGVPTRDNPKIAGCSMILSGLRLFDIRDVRHPREVAYFNQPVVRPTKPTFLGSGAYAMSQPAWDPAHDSVWYTDSNSGFYVVRLTNGVERLLR</sequence>
<dbReference type="AlphaFoldDB" id="A0A3N0GPX9"/>
<dbReference type="Proteomes" id="UP000279994">
    <property type="component" value="Unassembled WGS sequence"/>
</dbReference>
<feature type="region of interest" description="Disordered" evidence="1">
    <location>
        <begin position="37"/>
        <end position="61"/>
    </location>
</feature>
<evidence type="ECO:0000313" key="3">
    <source>
        <dbReference type="Proteomes" id="UP000279994"/>
    </source>
</evidence>
<evidence type="ECO:0008006" key="4">
    <source>
        <dbReference type="Google" id="ProtNLM"/>
    </source>
</evidence>
<keyword evidence="3" id="KW-1185">Reference proteome</keyword>
<dbReference type="EMBL" id="RJSF01000040">
    <property type="protein sequence ID" value="RNM14212.1"/>
    <property type="molecule type" value="Genomic_DNA"/>
</dbReference>
<dbReference type="InterPro" id="IPR015943">
    <property type="entry name" value="WD40/YVTN_repeat-like_dom_sf"/>
</dbReference>
<evidence type="ECO:0000256" key="1">
    <source>
        <dbReference type="SAM" id="MobiDB-lite"/>
    </source>
</evidence>
<reference evidence="2 3" key="1">
    <citation type="submission" date="2018-11" db="EMBL/GenBank/DDBJ databases">
        <authorList>
            <person name="Li F."/>
        </authorList>
    </citation>
    <scope>NUCLEOTIDE SEQUENCE [LARGE SCALE GENOMIC DNA]</scope>
    <source>
        <strain evidence="2 3">Gsoil 818</strain>
    </source>
</reference>
<dbReference type="OrthoDB" id="5241253at2"/>
<proteinExistence type="predicted"/>
<dbReference type="RefSeq" id="WP_123223620.1">
    <property type="nucleotide sequence ID" value="NZ_RJSF01000040.1"/>
</dbReference>
<name>A0A3N0GPX9_9ACTN</name>
<evidence type="ECO:0000313" key="2">
    <source>
        <dbReference type="EMBL" id="RNM14212.1"/>
    </source>
</evidence>
<accession>A0A3N0GPX9</accession>
<dbReference type="SUPFAM" id="SSF82171">
    <property type="entry name" value="DPP6 N-terminal domain-like"/>
    <property type="match status" value="1"/>
</dbReference>
<organism evidence="2 3">
    <name type="scientific">Nocardioides pocheonensis</name>
    <dbReference type="NCBI Taxonomy" id="661485"/>
    <lineage>
        <taxon>Bacteria</taxon>
        <taxon>Bacillati</taxon>
        <taxon>Actinomycetota</taxon>
        <taxon>Actinomycetes</taxon>
        <taxon>Propionibacteriales</taxon>
        <taxon>Nocardioidaceae</taxon>
        <taxon>Nocardioides</taxon>
    </lineage>
</organism>
<dbReference type="Gene3D" id="2.130.10.10">
    <property type="entry name" value="YVTN repeat-like/Quinoprotein amine dehydrogenase"/>
    <property type="match status" value="1"/>
</dbReference>
<gene>
    <name evidence="2" type="ORF">EFL26_14925</name>
</gene>
<comment type="caution">
    <text evidence="2">The sequence shown here is derived from an EMBL/GenBank/DDBJ whole genome shotgun (WGS) entry which is preliminary data.</text>
</comment>
<protein>
    <recommendedName>
        <fullName evidence="4">LVIVD repeat-containing protein</fullName>
    </recommendedName>
</protein>